<evidence type="ECO:0000313" key="7">
    <source>
        <dbReference type="Proteomes" id="UP000709351"/>
    </source>
</evidence>
<gene>
    <name evidence="4 6" type="primary">nagB</name>
    <name evidence="6" type="ORF">HXM93_07585</name>
</gene>
<comment type="catalytic activity">
    <reaction evidence="1 4">
        <text>alpha-D-glucosamine 6-phosphate + H2O = beta-D-fructose 6-phosphate + NH4(+)</text>
        <dbReference type="Rhea" id="RHEA:12172"/>
        <dbReference type="ChEBI" id="CHEBI:15377"/>
        <dbReference type="ChEBI" id="CHEBI:28938"/>
        <dbReference type="ChEBI" id="CHEBI:57634"/>
        <dbReference type="ChEBI" id="CHEBI:75989"/>
        <dbReference type="EC" id="3.5.99.6"/>
    </reaction>
</comment>
<comment type="caution">
    <text evidence="4">Lacks conserved residue(s) required for the propagation of feature annotation.</text>
</comment>
<proteinExistence type="inferred from homology"/>
<evidence type="ECO:0000256" key="1">
    <source>
        <dbReference type="ARBA" id="ARBA00000644"/>
    </source>
</evidence>
<dbReference type="PANTHER" id="PTHR11280:SF5">
    <property type="entry name" value="GLUCOSAMINE-6-PHOSPHATE ISOMERASE"/>
    <property type="match status" value="1"/>
</dbReference>
<dbReference type="NCBIfam" id="TIGR00502">
    <property type="entry name" value="nagB"/>
    <property type="match status" value="1"/>
</dbReference>
<dbReference type="GO" id="GO:0004342">
    <property type="term" value="F:glucosamine-6-phosphate deaminase activity"/>
    <property type="evidence" value="ECO:0007669"/>
    <property type="project" value="UniProtKB-UniRule"/>
</dbReference>
<dbReference type="RefSeq" id="WP_009534090.1">
    <property type="nucleotide sequence ID" value="NZ_CAUSUX010000060.1"/>
</dbReference>
<feature type="active site" description="For ring-opening step" evidence="4">
    <location>
        <position position="137"/>
    </location>
</feature>
<dbReference type="GO" id="GO:0006046">
    <property type="term" value="P:N-acetylglucosamine catabolic process"/>
    <property type="evidence" value="ECO:0007669"/>
    <property type="project" value="UniProtKB-UniRule"/>
</dbReference>
<dbReference type="AlphaFoldDB" id="A0A930DPV7"/>
<keyword evidence="3 4" id="KW-0119">Carbohydrate metabolism</keyword>
<dbReference type="GO" id="GO:0042802">
    <property type="term" value="F:identical protein binding"/>
    <property type="evidence" value="ECO:0007669"/>
    <property type="project" value="TreeGrafter"/>
</dbReference>
<name>A0A930DPV7_9FIRM</name>
<dbReference type="InterPro" id="IPR004547">
    <property type="entry name" value="Glucosamine6P_isomerase"/>
</dbReference>
<keyword evidence="2 4" id="KW-0378">Hydrolase</keyword>
<dbReference type="GO" id="GO:0005975">
    <property type="term" value="P:carbohydrate metabolic process"/>
    <property type="evidence" value="ECO:0007669"/>
    <property type="project" value="InterPro"/>
</dbReference>
<feature type="active site" description="Proton acceptor; for enolization step" evidence="4">
    <location>
        <position position="68"/>
    </location>
</feature>
<comment type="function">
    <text evidence="4">Catalyzes the reversible isomerization-deamination of glucosamine 6-phosphate (GlcN6P) to form fructose 6-phosphate (Fru6P) and ammonium ion.</text>
</comment>
<dbReference type="PROSITE" id="PS01161">
    <property type="entry name" value="GLC_GALNAC_ISOMERASE"/>
    <property type="match status" value="1"/>
</dbReference>
<comment type="similarity">
    <text evidence="4">Belongs to the glucosamine/galactosamine-6-phosphate isomerase family. NagB subfamily.</text>
</comment>
<dbReference type="FunFam" id="3.40.50.1360:FF:000003">
    <property type="entry name" value="Glucosamine-6-phosphate deaminase"/>
    <property type="match status" value="1"/>
</dbReference>
<dbReference type="GO" id="GO:0005737">
    <property type="term" value="C:cytoplasm"/>
    <property type="evidence" value="ECO:0007669"/>
    <property type="project" value="TreeGrafter"/>
</dbReference>
<feature type="domain" description="Glucosamine/galactosamine-6-phosphate isomerase" evidence="5">
    <location>
        <begin position="12"/>
        <end position="225"/>
    </location>
</feature>
<feature type="active site" description="Proton acceptor; for ring-opening step" evidence="4">
    <location>
        <position position="139"/>
    </location>
</feature>
<comment type="pathway">
    <text evidence="4">Amino-sugar metabolism; N-acetylneuraminate degradation; D-fructose 6-phosphate from N-acetylneuraminate: step 5/5.</text>
</comment>
<dbReference type="GO" id="GO:0019262">
    <property type="term" value="P:N-acetylneuraminate catabolic process"/>
    <property type="evidence" value="ECO:0007669"/>
    <property type="project" value="UniProtKB-UniRule"/>
</dbReference>
<dbReference type="PANTHER" id="PTHR11280">
    <property type="entry name" value="GLUCOSAMINE-6-PHOSPHATE ISOMERASE"/>
    <property type="match status" value="1"/>
</dbReference>
<organism evidence="6 7">
    <name type="scientific">Oribacterium parvum</name>
    <dbReference type="NCBI Taxonomy" id="1501329"/>
    <lineage>
        <taxon>Bacteria</taxon>
        <taxon>Bacillati</taxon>
        <taxon>Bacillota</taxon>
        <taxon>Clostridia</taxon>
        <taxon>Lachnospirales</taxon>
        <taxon>Lachnospiraceae</taxon>
        <taxon>Oribacterium</taxon>
    </lineage>
</organism>
<comment type="caution">
    <text evidence="6">The sequence shown here is derived from an EMBL/GenBank/DDBJ whole genome shotgun (WGS) entry which is preliminary data.</text>
</comment>
<dbReference type="Gene3D" id="3.40.50.1360">
    <property type="match status" value="1"/>
</dbReference>
<dbReference type="InterPro" id="IPR037171">
    <property type="entry name" value="NagB/RpiA_transferase-like"/>
</dbReference>
<evidence type="ECO:0000256" key="3">
    <source>
        <dbReference type="ARBA" id="ARBA00023277"/>
    </source>
</evidence>
<accession>A0A930DPV7</accession>
<sequence length="245" mass="27205">MIQIEKVKDYSALSKKAAMFIAAEIVQRKLPVLGLATGSTPIGTYKVLRELYQEGRLDFSSVRSVNLDEYRGLSPEDSHSYRYFMNEELFNHVNIKISNTHVPDGTLKEAKEACESYEELIQSLGGIHLQILGLGHDGHIGFNEPSNHFPAKTHCVKLTEETINANQRFFAKKEDVPTEAYTMGIGTIMHAEKILLLVSGKDKASILQKVLEGPVTPDVPASILQFHPNVILIADEEALSLCKTV</sequence>
<dbReference type="Pfam" id="PF01182">
    <property type="entry name" value="Glucosamine_iso"/>
    <property type="match status" value="1"/>
</dbReference>
<reference evidence="6" key="1">
    <citation type="submission" date="2020-04" db="EMBL/GenBank/DDBJ databases">
        <title>Deep metagenomics examines the oral microbiome during advanced dental caries in children, revealing novel taxa and co-occurrences with host molecules.</title>
        <authorList>
            <person name="Baker J.L."/>
            <person name="Morton J.T."/>
            <person name="Dinis M."/>
            <person name="Alvarez R."/>
            <person name="Tran N.C."/>
            <person name="Knight R."/>
            <person name="Edlund A."/>
        </authorList>
    </citation>
    <scope>NUCLEOTIDE SEQUENCE</scope>
    <source>
        <strain evidence="6">JCVI_24_bin.2</strain>
    </source>
</reference>
<evidence type="ECO:0000256" key="2">
    <source>
        <dbReference type="ARBA" id="ARBA00022801"/>
    </source>
</evidence>
<protein>
    <recommendedName>
        <fullName evidence="4">Glucosamine-6-phosphate deaminase</fullName>
        <ecNumber evidence="4">3.5.99.6</ecNumber>
    </recommendedName>
    <alternativeName>
        <fullName evidence="4">GlcN6P deaminase</fullName>
        <shortName evidence="4">GNPDA</shortName>
    </alternativeName>
    <alternativeName>
        <fullName evidence="4">Glucosamine-6-phosphate isomerase</fullName>
    </alternativeName>
</protein>
<dbReference type="GO" id="GO:0006043">
    <property type="term" value="P:glucosamine catabolic process"/>
    <property type="evidence" value="ECO:0007669"/>
    <property type="project" value="TreeGrafter"/>
</dbReference>
<evidence type="ECO:0000259" key="5">
    <source>
        <dbReference type="Pfam" id="PF01182"/>
    </source>
</evidence>
<dbReference type="Proteomes" id="UP000709351">
    <property type="component" value="Unassembled WGS sequence"/>
</dbReference>
<dbReference type="EMBL" id="JABZRD010000490">
    <property type="protein sequence ID" value="MBF1284374.1"/>
    <property type="molecule type" value="Genomic_DNA"/>
</dbReference>
<evidence type="ECO:0000313" key="6">
    <source>
        <dbReference type="EMBL" id="MBF1284374.1"/>
    </source>
</evidence>
<dbReference type="InterPro" id="IPR006148">
    <property type="entry name" value="Glc/Gal-6P_isomerase"/>
</dbReference>
<feature type="active site" description="For ring-opening step" evidence="4">
    <location>
        <position position="144"/>
    </location>
</feature>
<evidence type="ECO:0000256" key="4">
    <source>
        <dbReference type="HAMAP-Rule" id="MF_01241"/>
    </source>
</evidence>
<dbReference type="SUPFAM" id="SSF100950">
    <property type="entry name" value="NagB/RpiA/CoA transferase-like"/>
    <property type="match status" value="1"/>
</dbReference>
<dbReference type="InterPro" id="IPR018321">
    <property type="entry name" value="Glucosamine6P_isomerase_CS"/>
</dbReference>
<dbReference type="EC" id="3.5.99.6" evidence="4"/>
<dbReference type="HAMAP" id="MF_01241">
    <property type="entry name" value="GlcN6P_deamin"/>
    <property type="match status" value="1"/>
</dbReference>
<dbReference type="CDD" id="cd01399">
    <property type="entry name" value="GlcN6P_deaminase"/>
    <property type="match status" value="1"/>
</dbReference>